<dbReference type="Gene3D" id="1.10.10.60">
    <property type="entry name" value="Homeodomain-like"/>
    <property type="match status" value="1"/>
</dbReference>
<dbReference type="InterPro" id="IPR015010">
    <property type="entry name" value="TERF2IP_Myb"/>
</dbReference>
<evidence type="ECO:0000313" key="2">
    <source>
        <dbReference type="EMBL" id="CAG8444332.1"/>
    </source>
</evidence>
<dbReference type="CDD" id="cd11655">
    <property type="entry name" value="rap1_myb-like"/>
    <property type="match status" value="1"/>
</dbReference>
<feature type="domain" description="TERF2-interacting telomeric protein 1 Myb" evidence="1">
    <location>
        <begin position="18"/>
        <end position="71"/>
    </location>
</feature>
<name>A0A9N8YSC7_9GLOM</name>
<evidence type="ECO:0000313" key="3">
    <source>
        <dbReference type="Proteomes" id="UP000789831"/>
    </source>
</evidence>
<proteinExistence type="predicted"/>
<dbReference type="SUPFAM" id="SSF46689">
    <property type="entry name" value="Homeodomain-like"/>
    <property type="match status" value="1"/>
</dbReference>
<organism evidence="2 3">
    <name type="scientific">Ambispora gerdemannii</name>
    <dbReference type="NCBI Taxonomy" id="144530"/>
    <lineage>
        <taxon>Eukaryota</taxon>
        <taxon>Fungi</taxon>
        <taxon>Fungi incertae sedis</taxon>
        <taxon>Mucoromycota</taxon>
        <taxon>Glomeromycotina</taxon>
        <taxon>Glomeromycetes</taxon>
        <taxon>Archaeosporales</taxon>
        <taxon>Ambisporaceae</taxon>
        <taxon>Ambispora</taxon>
    </lineage>
</organism>
<sequence>MTKIKNSISSTDKVRSAFTAEEDAHLREYIIKKKSEGAALHGNNIYRTYPALNNRHPWQSIRHHAIKFIIPQLPTNEVPSHKIQPKMYKNLLSRSEQETLQIYLLAQRNNHEGLHGYIIYQQYPALDEHSWETIREYAIKYIIPYLPEEPNIPQEIIDDFEVHVEIESTPENDVFDDKMAI</sequence>
<reference evidence="2" key="1">
    <citation type="submission" date="2021-06" db="EMBL/GenBank/DDBJ databases">
        <authorList>
            <person name="Kallberg Y."/>
            <person name="Tangrot J."/>
            <person name="Rosling A."/>
        </authorList>
    </citation>
    <scope>NUCLEOTIDE SEQUENCE</scope>
    <source>
        <strain evidence="2">MT106</strain>
    </source>
</reference>
<protein>
    <submittedName>
        <fullName evidence="2">9243_t:CDS:1</fullName>
    </submittedName>
</protein>
<dbReference type="EMBL" id="CAJVPL010000085">
    <property type="protein sequence ID" value="CAG8444332.1"/>
    <property type="molecule type" value="Genomic_DNA"/>
</dbReference>
<gene>
    <name evidence="2" type="ORF">AGERDE_LOCUS1302</name>
</gene>
<dbReference type="InterPro" id="IPR009057">
    <property type="entry name" value="Homeodomain-like_sf"/>
</dbReference>
<comment type="caution">
    <text evidence="2">The sequence shown here is derived from an EMBL/GenBank/DDBJ whole genome shotgun (WGS) entry which is preliminary data.</text>
</comment>
<dbReference type="Pfam" id="PF08914">
    <property type="entry name" value="Myb_Rap1"/>
    <property type="match status" value="1"/>
</dbReference>
<dbReference type="AlphaFoldDB" id="A0A9N8YSC7"/>
<keyword evidence="3" id="KW-1185">Reference proteome</keyword>
<accession>A0A9N8YSC7</accession>
<dbReference type="OrthoDB" id="435460at2759"/>
<evidence type="ECO:0000259" key="1">
    <source>
        <dbReference type="Pfam" id="PF08914"/>
    </source>
</evidence>
<dbReference type="Proteomes" id="UP000789831">
    <property type="component" value="Unassembled WGS sequence"/>
</dbReference>